<dbReference type="InterPro" id="IPR000175">
    <property type="entry name" value="Na/ntran_symport"/>
</dbReference>
<reference evidence="7" key="1">
    <citation type="submission" date="2021-02" db="EMBL/GenBank/DDBJ databases">
        <title>PHA producing bacteria isolated from coastal sediment in Guangdong, Shenzhen.</title>
        <authorList>
            <person name="Zheng W."/>
            <person name="Yu S."/>
            <person name="Huang Y."/>
        </authorList>
    </citation>
    <scope>NUCLEOTIDE SEQUENCE</scope>
    <source>
        <strain evidence="7">TN14-10</strain>
    </source>
</reference>
<dbReference type="Proteomes" id="UP000664303">
    <property type="component" value="Unassembled WGS sequence"/>
</dbReference>
<sequence length="440" mass="46511">MTFVLALAAAVVGLGNLWRFSYLTGEHGGGAFVLLYVLCLFLLGVPVLIAEVALGSYGRASPLIAVREAADRSLRSRAWMCLVALASGAALAVLSLYAVVAGWSLAFANNLRRGEFASASVVDVADFFDALLLDLPVQVYWLSVFLLVAMAVVWAGARRGLGTLAWLAVPVLIALLGVLVRFALEHGDLAATRDFLFSVQLLDFNWQSLGAAMGHAFYTVGAGAAVGICYGAYAPERIPIGRAVIAVALFDTLVSIAVGLAIFPVLFAQHVAPASGPGLMFIAVPYAFGNSAAGELFGALFFLMVVVAALGTAVALLEAVVSSLVQWLGLRRFTAVLLAGAGCWLLALLAVESLGTTSPGAANLLVRLDHWAAGVLLPLAALLGCVFVGWRMRSPLLRARLYRESDGFFSLWYALIRYIAPPAIVLVLAAALWSDWSRLN</sequence>
<dbReference type="PROSITE" id="PS50267">
    <property type="entry name" value="NA_NEUROTRAN_SYMP_3"/>
    <property type="match status" value="1"/>
</dbReference>
<name>A0A939DBN1_9GAMM</name>
<feature type="transmembrane region" description="Helical" evidence="6">
    <location>
        <begin position="29"/>
        <end position="57"/>
    </location>
</feature>
<evidence type="ECO:0000256" key="5">
    <source>
        <dbReference type="ARBA" id="ARBA00023136"/>
    </source>
</evidence>
<dbReference type="NCBIfam" id="NF037979">
    <property type="entry name" value="Na_transp"/>
    <property type="match status" value="1"/>
</dbReference>
<feature type="transmembrane region" description="Helical" evidence="6">
    <location>
        <begin position="139"/>
        <end position="157"/>
    </location>
</feature>
<dbReference type="Pfam" id="PF00209">
    <property type="entry name" value="SNF"/>
    <property type="match status" value="2"/>
</dbReference>
<dbReference type="InterPro" id="IPR037272">
    <property type="entry name" value="SNS_sf"/>
</dbReference>
<gene>
    <name evidence="7" type="ORF">JYP50_00735</name>
</gene>
<dbReference type="AlphaFoldDB" id="A0A939DBN1"/>
<comment type="subcellular location">
    <subcellularLocation>
        <location evidence="1">Membrane</location>
        <topology evidence="1">Multi-pass membrane protein</topology>
    </subcellularLocation>
</comment>
<dbReference type="PRINTS" id="PR00176">
    <property type="entry name" value="NANEUSMPORT"/>
</dbReference>
<feature type="transmembrane region" description="Helical" evidence="6">
    <location>
        <begin position="371"/>
        <end position="390"/>
    </location>
</feature>
<organism evidence="7 8">
    <name type="scientific">Parahaliea mediterranea</name>
    <dbReference type="NCBI Taxonomy" id="651086"/>
    <lineage>
        <taxon>Bacteria</taxon>
        <taxon>Pseudomonadati</taxon>
        <taxon>Pseudomonadota</taxon>
        <taxon>Gammaproteobacteria</taxon>
        <taxon>Cellvibrionales</taxon>
        <taxon>Halieaceae</taxon>
        <taxon>Parahaliea</taxon>
    </lineage>
</organism>
<dbReference type="PANTHER" id="PTHR42948">
    <property type="entry name" value="TRANSPORTER"/>
    <property type="match status" value="1"/>
</dbReference>
<feature type="transmembrane region" description="Helical" evidence="6">
    <location>
        <begin position="411"/>
        <end position="433"/>
    </location>
</feature>
<feature type="transmembrane region" description="Helical" evidence="6">
    <location>
        <begin position="164"/>
        <end position="184"/>
    </location>
</feature>
<feature type="transmembrane region" description="Helical" evidence="6">
    <location>
        <begin position="204"/>
        <end position="231"/>
    </location>
</feature>
<evidence type="ECO:0000256" key="4">
    <source>
        <dbReference type="ARBA" id="ARBA00022989"/>
    </source>
</evidence>
<keyword evidence="4 6" id="KW-1133">Transmembrane helix</keyword>
<keyword evidence="5 6" id="KW-0472">Membrane</keyword>
<accession>A0A939DBN1</accession>
<dbReference type="CDD" id="cd10336">
    <property type="entry name" value="SLC6sbd_Tyt1-Like"/>
    <property type="match status" value="1"/>
</dbReference>
<dbReference type="InterPro" id="IPR047218">
    <property type="entry name" value="YocR/YhdH-like"/>
</dbReference>
<dbReference type="EMBL" id="JAFKCZ010000001">
    <property type="protein sequence ID" value="MBN7795094.1"/>
    <property type="molecule type" value="Genomic_DNA"/>
</dbReference>
<keyword evidence="3 6" id="KW-0812">Transmembrane</keyword>
<evidence type="ECO:0000256" key="2">
    <source>
        <dbReference type="ARBA" id="ARBA00022448"/>
    </source>
</evidence>
<dbReference type="GO" id="GO:0016020">
    <property type="term" value="C:membrane"/>
    <property type="evidence" value="ECO:0007669"/>
    <property type="project" value="UniProtKB-SubCell"/>
</dbReference>
<feature type="transmembrane region" description="Helical" evidence="6">
    <location>
        <begin position="333"/>
        <end position="351"/>
    </location>
</feature>
<evidence type="ECO:0000313" key="8">
    <source>
        <dbReference type="Proteomes" id="UP000664303"/>
    </source>
</evidence>
<keyword evidence="8" id="KW-1185">Reference proteome</keyword>
<dbReference type="PANTHER" id="PTHR42948:SF1">
    <property type="entry name" value="TRANSPORTER"/>
    <property type="match status" value="1"/>
</dbReference>
<keyword evidence="2" id="KW-0813">Transport</keyword>
<comment type="caution">
    <text evidence="7">The sequence shown here is derived from an EMBL/GenBank/DDBJ whole genome shotgun (WGS) entry which is preliminary data.</text>
</comment>
<feature type="transmembrane region" description="Helical" evidence="6">
    <location>
        <begin position="243"/>
        <end position="267"/>
    </location>
</feature>
<protein>
    <submittedName>
        <fullName evidence="7">Sodium-dependent transporter</fullName>
    </submittedName>
</protein>
<evidence type="ECO:0000256" key="3">
    <source>
        <dbReference type="ARBA" id="ARBA00022692"/>
    </source>
</evidence>
<evidence type="ECO:0000256" key="1">
    <source>
        <dbReference type="ARBA" id="ARBA00004141"/>
    </source>
</evidence>
<proteinExistence type="predicted"/>
<feature type="transmembrane region" description="Helical" evidence="6">
    <location>
        <begin position="78"/>
        <end position="106"/>
    </location>
</feature>
<feature type="transmembrane region" description="Helical" evidence="6">
    <location>
        <begin position="296"/>
        <end position="321"/>
    </location>
</feature>
<evidence type="ECO:0000313" key="7">
    <source>
        <dbReference type="EMBL" id="MBN7795094.1"/>
    </source>
</evidence>
<dbReference type="SUPFAM" id="SSF161070">
    <property type="entry name" value="SNF-like"/>
    <property type="match status" value="1"/>
</dbReference>
<evidence type="ECO:0000256" key="6">
    <source>
        <dbReference type="SAM" id="Phobius"/>
    </source>
</evidence>